<reference evidence="13" key="1">
    <citation type="journal article" date="2019" name="Int. J. Syst. Evol. Microbiol.">
        <title>The Global Catalogue of Microorganisms (GCM) 10K type strain sequencing project: providing services to taxonomists for standard genome sequencing and annotation.</title>
        <authorList>
            <consortium name="The Broad Institute Genomics Platform"/>
            <consortium name="The Broad Institute Genome Sequencing Center for Infectious Disease"/>
            <person name="Wu L."/>
            <person name="Ma J."/>
        </authorList>
    </citation>
    <scope>NUCLEOTIDE SEQUENCE [LARGE SCALE GENOMIC DNA]</scope>
    <source>
        <strain evidence="13">CCM 8702</strain>
    </source>
</reference>
<keyword evidence="8 11" id="KW-0067">ATP-binding</keyword>
<dbReference type="PRINTS" id="PR01100">
    <property type="entry name" value="SHIKIMTKNASE"/>
</dbReference>
<keyword evidence="6 11" id="KW-0547">Nucleotide-binding</keyword>
<dbReference type="Gene3D" id="3.40.50.300">
    <property type="entry name" value="P-loop containing nucleotide triphosphate hydrolases"/>
    <property type="match status" value="1"/>
</dbReference>
<evidence type="ECO:0000256" key="11">
    <source>
        <dbReference type="HAMAP-Rule" id="MF_00109"/>
    </source>
</evidence>
<keyword evidence="5 11" id="KW-0808">Transferase</keyword>
<dbReference type="Proteomes" id="UP000605427">
    <property type="component" value="Unassembled WGS sequence"/>
</dbReference>
<dbReference type="GO" id="GO:0016301">
    <property type="term" value="F:kinase activity"/>
    <property type="evidence" value="ECO:0007669"/>
    <property type="project" value="UniProtKB-KW"/>
</dbReference>
<comment type="similarity">
    <text evidence="2 11">Belongs to the shikimate kinase family.</text>
</comment>
<evidence type="ECO:0000313" key="13">
    <source>
        <dbReference type="Proteomes" id="UP000605427"/>
    </source>
</evidence>
<evidence type="ECO:0000256" key="5">
    <source>
        <dbReference type="ARBA" id="ARBA00022679"/>
    </source>
</evidence>
<evidence type="ECO:0000256" key="9">
    <source>
        <dbReference type="ARBA" id="ARBA00023141"/>
    </source>
</evidence>
<dbReference type="EC" id="2.7.1.71" evidence="3 11"/>
<keyword evidence="13" id="KW-1185">Reference proteome</keyword>
<evidence type="ECO:0000256" key="8">
    <source>
        <dbReference type="ARBA" id="ARBA00022840"/>
    </source>
</evidence>
<name>A0ABQ1ZY22_9BACL</name>
<evidence type="ECO:0000256" key="4">
    <source>
        <dbReference type="ARBA" id="ARBA00022605"/>
    </source>
</evidence>
<feature type="binding site" evidence="11">
    <location>
        <position position="45"/>
    </location>
    <ligand>
        <name>substrate</name>
    </ligand>
</feature>
<keyword evidence="9 11" id="KW-0057">Aromatic amino acid biosynthesis</keyword>
<gene>
    <name evidence="11 12" type="primary">aroK</name>
    <name evidence="12" type="ORF">GCM10007362_27450</name>
</gene>
<evidence type="ECO:0000313" key="12">
    <source>
        <dbReference type="EMBL" id="GGH79922.1"/>
    </source>
</evidence>
<comment type="function">
    <text evidence="11">Catalyzes the specific phosphorylation of the 3-hydroxyl group of shikimic acid using ATP as a cosubstrate.</text>
</comment>
<dbReference type="PANTHER" id="PTHR21087">
    <property type="entry name" value="SHIKIMATE KINASE"/>
    <property type="match status" value="1"/>
</dbReference>
<dbReference type="PROSITE" id="PS01128">
    <property type="entry name" value="SHIKIMATE_KINASE"/>
    <property type="match status" value="1"/>
</dbReference>
<keyword evidence="4 11" id="KW-0028">Amino-acid biosynthesis</keyword>
<dbReference type="Pfam" id="PF01202">
    <property type="entry name" value="SKI"/>
    <property type="match status" value="1"/>
</dbReference>
<comment type="cofactor">
    <cofactor evidence="11">
        <name>Mg(2+)</name>
        <dbReference type="ChEBI" id="CHEBI:18420"/>
    </cofactor>
    <text evidence="11">Binds 1 Mg(2+) ion per subunit.</text>
</comment>
<protein>
    <recommendedName>
        <fullName evidence="3 11">Shikimate kinase</fullName>
        <shortName evidence="11">SK</shortName>
        <ecNumber evidence="3 11">2.7.1.71</ecNumber>
    </recommendedName>
</protein>
<organism evidence="12 13">
    <name type="scientific">Saccharibacillus endophyticus</name>
    <dbReference type="NCBI Taxonomy" id="2060666"/>
    <lineage>
        <taxon>Bacteria</taxon>
        <taxon>Bacillati</taxon>
        <taxon>Bacillota</taxon>
        <taxon>Bacilli</taxon>
        <taxon>Bacillales</taxon>
        <taxon>Paenibacillaceae</taxon>
        <taxon>Saccharibacillus</taxon>
    </lineage>
</organism>
<comment type="catalytic activity">
    <reaction evidence="10 11">
        <text>shikimate + ATP = 3-phosphoshikimate + ADP + H(+)</text>
        <dbReference type="Rhea" id="RHEA:13121"/>
        <dbReference type="ChEBI" id="CHEBI:15378"/>
        <dbReference type="ChEBI" id="CHEBI:30616"/>
        <dbReference type="ChEBI" id="CHEBI:36208"/>
        <dbReference type="ChEBI" id="CHEBI:145989"/>
        <dbReference type="ChEBI" id="CHEBI:456216"/>
        <dbReference type="EC" id="2.7.1.71"/>
    </reaction>
</comment>
<dbReference type="HAMAP" id="MF_00109">
    <property type="entry name" value="Shikimate_kinase"/>
    <property type="match status" value="1"/>
</dbReference>
<dbReference type="EMBL" id="BMDD01000003">
    <property type="protein sequence ID" value="GGH79922.1"/>
    <property type="molecule type" value="Genomic_DNA"/>
</dbReference>
<dbReference type="InterPro" id="IPR023000">
    <property type="entry name" value="Shikimate_kinase_CS"/>
</dbReference>
<comment type="pathway">
    <text evidence="1 11">Metabolic intermediate biosynthesis; chorismate biosynthesis; chorismate from D-erythrose 4-phosphate and phosphoenolpyruvate: step 5/7.</text>
</comment>
<feature type="binding site" evidence="11">
    <location>
        <position position="131"/>
    </location>
    <ligand>
        <name>ATP</name>
        <dbReference type="ChEBI" id="CHEBI:30616"/>
    </ligand>
</feature>
<sequence>MILIMNNNIPLNQKNIILIGFMGAGKTTIGQLLAEKLDRDFLDADQEIERKHGMPVTEIFKSMGEPAFRQMEKDYIVELCRESREKVVSLGGGSFMQDEIRSACLDNGIVYHLDLTWESWKERFEDLIDTRPILQSRSLEEIEELFNSRKRIYADNHRTVAVDTLTPEQIATIMVEQIRASWENEA</sequence>
<feature type="binding site" evidence="11">
    <location>
        <position position="92"/>
    </location>
    <ligand>
        <name>substrate</name>
    </ligand>
</feature>
<evidence type="ECO:0000256" key="2">
    <source>
        <dbReference type="ARBA" id="ARBA00006997"/>
    </source>
</evidence>
<keyword evidence="11" id="KW-0963">Cytoplasm</keyword>
<comment type="subcellular location">
    <subcellularLocation>
        <location evidence="11">Cytoplasm</location>
    </subcellularLocation>
</comment>
<feature type="binding site" evidence="11">
    <location>
        <begin position="23"/>
        <end position="28"/>
    </location>
    <ligand>
        <name>ATP</name>
        <dbReference type="ChEBI" id="CHEBI:30616"/>
    </ligand>
</feature>
<comment type="caution">
    <text evidence="12">The sequence shown here is derived from an EMBL/GenBank/DDBJ whole genome shotgun (WGS) entry which is preliminary data.</text>
</comment>
<dbReference type="CDD" id="cd00464">
    <property type="entry name" value="SK"/>
    <property type="match status" value="1"/>
</dbReference>
<feature type="binding site" evidence="11">
    <location>
        <position position="149"/>
    </location>
    <ligand>
        <name>substrate</name>
    </ligand>
</feature>
<feature type="binding site" evidence="11">
    <location>
        <position position="69"/>
    </location>
    <ligand>
        <name>substrate</name>
    </ligand>
</feature>
<dbReference type="PANTHER" id="PTHR21087:SF16">
    <property type="entry name" value="SHIKIMATE KINASE 1, CHLOROPLASTIC"/>
    <property type="match status" value="1"/>
</dbReference>
<evidence type="ECO:0000256" key="6">
    <source>
        <dbReference type="ARBA" id="ARBA00022741"/>
    </source>
</evidence>
<feature type="binding site" evidence="11">
    <location>
        <position position="27"/>
    </location>
    <ligand>
        <name>Mg(2+)</name>
        <dbReference type="ChEBI" id="CHEBI:18420"/>
    </ligand>
</feature>
<keyword evidence="11" id="KW-0479">Metal-binding</keyword>
<dbReference type="InterPro" id="IPR031322">
    <property type="entry name" value="Shikimate/glucono_kinase"/>
</dbReference>
<dbReference type="SUPFAM" id="SSF52540">
    <property type="entry name" value="P-loop containing nucleoside triphosphate hydrolases"/>
    <property type="match status" value="1"/>
</dbReference>
<keyword evidence="7 11" id="KW-0418">Kinase</keyword>
<evidence type="ECO:0000256" key="3">
    <source>
        <dbReference type="ARBA" id="ARBA00012154"/>
    </source>
</evidence>
<accession>A0ABQ1ZY22</accession>
<evidence type="ECO:0000256" key="1">
    <source>
        <dbReference type="ARBA" id="ARBA00004842"/>
    </source>
</evidence>
<dbReference type="InterPro" id="IPR027417">
    <property type="entry name" value="P-loop_NTPase"/>
</dbReference>
<keyword evidence="11" id="KW-0460">Magnesium</keyword>
<dbReference type="InterPro" id="IPR000623">
    <property type="entry name" value="Shikimate_kinase/TSH1"/>
</dbReference>
<comment type="caution">
    <text evidence="11">Lacks conserved residue(s) required for the propagation of feature annotation.</text>
</comment>
<evidence type="ECO:0000256" key="10">
    <source>
        <dbReference type="ARBA" id="ARBA00048567"/>
    </source>
</evidence>
<comment type="subunit">
    <text evidence="11">Monomer.</text>
</comment>
<evidence type="ECO:0000256" key="7">
    <source>
        <dbReference type="ARBA" id="ARBA00022777"/>
    </source>
</evidence>
<proteinExistence type="inferred from homology"/>